<comment type="caution">
    <text evidence="1">The sequence shown here is derived from an EMBL/GenBank/DDBJ whole genome shotgun (WGS) entry which is preliminary data.</text>
</comment>
<dbReference type="InterPro" id="IPR036388">
    <property type="entry name" value="WH-like_DNA-bd_sf"/>
</dbReference>
<organism evidence="1 2">
    <name type="scientific">Corallococcus exercitus</name>
    <dbReference type="NCBI Taxonomy" id="2316736"/>
    <lineage>
        <taxon>Bacteria</taxon>
        <taxon>Pseudomonadati</taxon>
        <taxon>Myxococcota</taxon>
        <taxon>Myxococcia</taxon>
        <taxon>Myxococcales</taxon>
        <taxon>Cystobacterineae</taxon>
        <taxon>Myxococcaceae</taxon>
        <taxon>Corallococcus</taxon>
    </lineage>
</organism>
<dbReference type="SUPFAM" id="SSF88659">
    <property type="entry name" value="Sigma3 and sigma4 domains of RNA polymerase sigma factors"/>
    <property type="match status" value="1"/>
</dbReference>
<reference evidence="1 2" key="1">
    <citation type="submission" date="2020-05" db="EMBL/GenBank/DDBJ databases">
        <authorList>
            <person name="Whitworth D."/>
        </authorList>
    </citation>
    <scope>NUCLEOTIDE SEQUENCE [LARGE SCALE GENOMIC DNA]</scope>
    <source>
        <strain evidence="1 2">AB043B</strain>
    </source>
</reference>
<dbReference type="GO" id="GO:0006352">
    <property type="term" value="P:DNA-templated transcription initiation"/>
    <property type="evidence" value="ECO:0007669"/>
    <property type="project" value="InterPro"/>
</dbReference>
<accession>A0A7Y4KMI7</accession>
<dbReference type="RefSeq" id="WP_171436205.1">
    <property type="nucleotide sequence ID" value="NZ_JABFJV010000112.1"/>
</dbReference>
<dbReference type="Gene3D" id="1.10.10.10">
    <property type="entry name" value="Winged helix-like DNA-binding domain superfamily/Winged helix DNA-binding domain"/>
    <property type="match status" value="1"/>
</dbReference>
<dbReference type="NCBIfam" id="TIGR02937">
    <property type="entry name" value="sigma70-ECF"/>
    <property type="match status" value="1"/>
</dbReference>
<dbReference type="InterPro" id="IPR014284">
    <property type="entry name" value="RNA_pol_sigma-70_dom"/>
</dbReference>
<keyword evidence="2" id="KW-1185">Reference proteome</keyword>
<dbReference type="Proteomes" id="UP000563426">
    <property type="component" value="Unassembled WGS sequence"/>
</dbReference>
<dbReference type="NCBIfam" id="TIGR03001">
    <property type="entry name" value="Sig-70_gmx1"/>
    <property type="match status" value="1"/>
</dbReference>
<dbReference type="InterPro" id="IPR011745">
    <property type="entry name" value="RNA_pol_sigma70_MYXXA"/>
</dbReference>
<name>A0A7Y4KMI7_9BACT</name>
<proteinExistence type="predicted"/>
<evidence type="ECO:0000313" key="2">
    <source>
        <dbReference type="Proteomes" id="UP000563426"/>
    </source>
</evidence>
<protein>
    <submittedName>
        <fullName evidence="1">Sigma-70 family RNA polymerase sigma factor</fullName>
    </submittedName>
</protein>
<dbReference type="EMBL" id="JABFJV010000112">
    <property type="protein sequence ID" value="NOK35494.1"/>
    <property type="molecule type" value="Genomic_DNA"/>
</dbReference>
<evidence type="ECO:0000313" key="1">
    <source>
        <dbReference type="EMBL" id="NOK35494.1"/>
    </source>
</evidence>
<dbReference type="AlphaFoldDB" id="A0A7Y4KMI7"/>
<sequence>MRTEQQVTAAFLDGLGAELRSRLTGWEAALPELLGAARRAWPDFAVDAGDFLRWLLERLPAAGPQGAEALKAADLYLAFACARGDAAALRGFERHCVPELEAALARLRLSRVEQDELLQELRQKLLVSENGAEPRIGLYGGKGELRRWVRSVATREGLVRLRTHTPEVGMEQEFFDAFPSAAEDVELQHARREYQVEFKRAFEDALRSLQPAERNLLRRHFIDGLTTPQLAALQGVHRVTLFRRLRQTCDALVERTRQRLLERLPVTERELASLDRLIRSHLDVSLERLLPPE</sequence>
<dbReference type="InterPro" id="IPR013324">
    <property type="entry name" value="RNA_pol_sigma_r3/r4-like"/>
</dbReference>
<gene>
    <name evidence="1" type="ORF">HMI49_20020</name>
</gene>
<dbReference type="GO" id="GO:0003700">
    <property type="term" value="F:DNA-binding transcription factor activity"/>
    <property type="evidence" value="ECO:0007669"/>
    <property type="project" value="InterPro"/>
</dbReference>